<evidence type="ECO:0000256" key="1">
    <source>
        <dbReference type="SAM" id="SignalP"/>
    </source>
</evidence>
<keyword evidence="3" id="KW-1185">Reference proteome</keyword>
<feature type="chain" id="PRO_5017955343" evidence="1">
    <location>
        <begin position="19"/>
        <end position="124"/>
    </location>
</feature>
<evidence type="ECO:0000313" key="2">
    <source>
        <dbReference type="EMBL" id="RMJ08044.1"/>
    </source>
</evidence>
<dbReference type="AlphaFoldDB" id="A0A3M2RRZ7"/>
<sequence>MKFIAITSAFLLASLGLAAPPSSKEMARSVTEAVNNRLATIKHKRVDKTAKDKGCPGGRDYNFCVPWFSFFNCMSGGPSAGGIIPQPDPECQIFSNQMCACWCSCAEGHCDEANLQLPEYCKEE</sequence>
<dbReference type="EMBL" id="NKUJ01000308">
    <property type="protein sequence ID" value="RMJ08044.1"/>
    <property type="molecule type" value="Genomic_DNA"/>
</dbReference>
<organism evidence="2 3">
    <name type="scientific">Fusarium kuroshium</name>
    <dbReference type="NCBI Taxonomy" id="2010991"/>
    <lineage>
        <taxon>Eukaryota</taxon>
        <taxon>Fungi</taxon>
        <taxon>Dikarya</taxon>
        <taxon>Ascomycota</taxon>
        <taxon>Pezizomycotina</taxon>
        <taxon>Sordariomycetes</taxon>
        <taxon>Hypocreomycetidae</taxon>
        <taxon>Hypocreales</taxon>
        <taxon>Nectriaceae</taxon>
        <taxon>Fusarium</taxon>
        <taxon>Fusarium solani species complex</taxon>
    </lineage>
</organism>
<accession>A0A3M2RRZ7</accession>
<evidence type="ECO:0000313" key="3">
    <source>
        <dbReference type="Proteomes" id="UP000277212"/>
    </source>
</evidence>
<keyword evidence="1" id="KW-0732">Signal</keyword>
<proteinExistence type="predicted"/>
<dbReference type="Proteomes" id="UP000277212">
    <property type="component" value="Unassembled WGS sequence"/>
</dbReference>
<protein>
    <submittedName>
        <fullName evidence="2">Uncharacterized protein</fullName>
    </submittedName>
</protein>
<gene>
    <name evidence="2" type="ORF">CDV36_012363</name>
</gene>
<comment type="caution">
    <text evidence="2">The sequence shown here is derived from an EMBL/GenBank/DDBJ whole genome shotgun (WGS) entry which is preliminary data.</text>
</comment>
<dbReference type="OrthoDB" id="10316740at2759"/>
<reference evidence="2 3" key="1">
    <citation type="submission" date="2017-06" db="EMBL/GenBank/DDBJ databases">
        <title>Comparative genomic analysis of Ambrosia Fusariam Clade fungi.</title>
        <authorList>
            <person name="Stajich J.E."/>
            <person name="Carrillo J."/>
            <person name="Kijimoto T."/>
            <person name="Eskalen A."/>
            <person name="O'Donnell K."/>
            <person name="Kasson M."/>
        </authorList>
    </citation>
    <scope>NUCLEOTIDE SEQUENCE [LARGE SCALE GENOMIC DNA]</scope>
    <source>
        <strain evidence="2">UCR3666</strain>
    </source>
</reference>
<feature type="signal peptide" evidence="1">
    <location>
        <begin position="1"/>
        <end position="18"/>
    </location>
</feature>
<name>A0A3M2RRZ7_9HYPO</name>